<feature type="region of interest" description="Disordered" evidence="1">
    <location>
        <begin position="141"/>
        <end position="160"/>
    </location>
</feature>
<dbReference type="EMBL" id="QOQW01000034">
    <property type="protein sequence ID" value="RCK77274.1"/>
    <property type="molecule type" value="Genomic_DNA"/>
</dbReference>
<name>A0A367ZGP0_9BACT</name>
<dbReference type="AlphaFoldDB" id="A0A367ZGP0"/>
<accession>A0A367ZGP0</accession>
<evidence type="ECO:0000313" key="3">
    <source>
        <dbReference type="Proteomes" id="UP000252355"/>
    </source>
</evidence>
<gene>
    <name evidence="2" type="ORF">OZSIB_3085</name>
</gene>
<organism evidence="2 3">
    <name type="scientific">Candidatus Ozemobacter sibiricus</name>
    <dbReference type="NCBI Taxonomy" id="2268124"/>
    <lineage>
        <taxon>Bacteria</taxon>
        <taxon>Candidatus Ozemobacteria</taxon>
        <taxon>Candidatus Ozemobacterales</taxon>
        <taxon>Candidatus Ozemobacteraceae</taxon>
        <taxon>Candidatus Ozemobacter</taxon>
    </lineage>
</organism>
<evidence type="ECO:0000313" key="2">
    <source>
        <dbReference type="EMBL" id="RCK77274.1"/>
    </source>
</evidence>
<reference evidence="2 3" key="1">
    <citation type="submission" date="2018-05" db="EMBL/GenBank/DDBJ databases">
        <title>A metagenomic window into the 2 km-deep terrestrial subsurface aquifer revealed taxonomically and functionally diverse microbial community comprising novel uncultured bacterial lineages.</title>
        <authorList>
            <person name="Kadnikov V.V."/>
            <person name="Mardanov A.V."/>
            <person name="Beletsky A.V."/>
            <person name="Banks D."/>
            <person name="Pimenov N.V."/>
            <person name="Frank Y.A."/>
            <person name="Karnachuk O.V."/>
            <person name="Ravin N.V."/>
        </authorList>
    </citation>
    <scope>NUCLEOTIDE SEQUENCE [LARGE SCALE GENOMIC DNA]</scope>
    <source>
        <strain evidence="2">BY5</strain>
    </source>
</reference>
<proteinExistence type="predicted"/>
<dbReference type="Proteomes" id="UP000252355">
    <property type="component" value="Unassembled WGS sequence"/>
</dbReference>
<protein>
    <submittedName>
        <fullName evidence="2">Uncharacterized protein</fullName>
    </submittedName>
</protein>
<comment type="caution">
    <text evidence="2">The sequence shown here is derived from an EMBL/GenBank/DDBJ whole genome shotgun (WGS) entry which is preliminary data.</text>
</comment>
<sequence>MSGQPPLFQRFDLLSRIASHPLTGRFDPATRRFAGTPSAFVDPASIAATLARLRAARHQRERQTRDLISRALGAASDDLASAAEEAFWTQLQSAAPAEAALAAEEAAWQARLEHGGRTDPASILPQIRQILADSWPAPAGAMASPSVSSPSHPDFRSDPTARPNLPSLPIFLNLLPGIAPSTPPDPEIWRGNSWWWFLATGDPCWLSAYASQATTLRPLFPLLREPILFPLPPR</sequence>
<evidence type="ECO:0000256" key="1">
    <source>
        <dbReference type="SAM" id="MobiDB-lite"/>
    </source>
</evidence>